<dbReference type="Pfam" id="PF00005">
    <property type="entry name" value="ABC_tran"/>
    <property type="match status" value="1"/>
</dbReference>
<evidence type="ECO:0000313" key="8">
    <source>
        <dbReference type="Proteomes" id="UP000014148"/>
    </source>
</evidence>
<name>R2QRX6_9ENTE</name>
<dbReference type="RefSeq" id="WP_010742254.1">
    <property type="nucleotide sequence ID" value="NZ_KB946251.1"/>
</dbReference>
<dbReference type="GO" id="GO:0005524">
    <property type="term" value="F:ATP binding"/>
    <property type="evidence" value="ECO:0007669"/>
    <property type="project" value="UniProtKB-KW"/>
</dbReference>
<protein>
    <recommendedName>
        <fullName evidence="4">ABC transporter domain-containing protein</fullName>
    </recommendedName>
</protein>
<dbReference type="SMART" id="SM00382">
    <property type="entry name" value="AAA"/>
    <property type="match status" value="1"/>
</dbReference>
<comment type="caution">
    <text evidence="5">The sequence shown here is derived from an EMBL/GenBank/DDBJ whole genome shotgun (WGS) entry which is preliminary data.</text>
</comment>
<dbReference type="PROSITE" id="PS50893">
    <property type="entry name" value="ABC_TRANSPORTER_2"/>
    <property type="match status" value="1"/>
</dbReference>
<dbReference type="PANTHER" id="PTHR24220">
    <property type="entry name" value="IMPORT ATP-BINDING PROTEIN"/>
    <property type="match status" value="1"/>
</dbReference>
<dbReference type="GO" id="GO:0022857">
    <property type="term" value="F:transmembrane transporter activity"/>
    <property type="evidence" value="ECO:0007669"/>
    <property type="project" value="TreeGrafter"/>
</dbReference>
<proteinExistence type="inferred from homology"/>
<dbReference type="InterPro" id="IPR003439">
    <property type="entry name" value="ABC_transporter-like_ATP-bd"/>
</dbReference>
<dbReference type="Proteomes" id="UP000013783">
    <property type="component" value="Unassembled WGS sequence"/>
</dbReference>
<dbReference type="PANTHER" id="PTHR24220:SF689">
    <property type="entry name" value="LIPOPROTEIN-RELEASING SYSTEM ATP-BINDING PROTEIN LOLD"/>
    <property type="match status" value="1"/>
</dbReference>
<dbReference type="PATRIC" id="fig|1158601.3.peg.3434"/>
<evidence type="ECO:0000313" key="7">
    <source>
        <dbReference type="Proteomes" id="UP000013783"/>
    </source>
</evidence>
<keyword evidence="8" id="KW-1185">Reference proteome</keyword>
<dbReference type="OrthoDB" id="2180505at2"/>
<evidence type="ECO:0000259" key="4">
    <source>
        <dbReference type="PROSITE" id="PS50893"/>
    </source>
</evidence>
<dbReference type="eggNOG" id="COG1136">
    <property type="taxonomic scope" value="Bacteria"/>
</dbReference>
<reference evidence="5 7" key="1">
    <citation type="submission" date="2013-02" db="EMBL/GenBank/DDBJ databases">
        <title>The Genome Sequence of Enterococcus malodoratus ATCC_43197.</title>
        <authorList>
            <consortium name="The Broad Institute Genome Sequencing Platform"/>
            <consortium name="The Broad Institute Genome Sequencing Center for Infectious Disease"/>
            <person name="Earl A.M."/>
            <person name="Gilmore M.S."/>
            <person name="Lebreton F."/>
            <person name="Walker B."/>
            <person name="Young S.K."/>
            <person name="Zeng Q."/>
            <person name="Gargeya S."/>
            <person name="Fitzgerald M."/>
            <person name="Haas B."/>
            <person name="Abouelleil A."/>
            <person name="Alvarado L."/>
            <person name="Arachchi H.M."/>
            <person name="Berlin A.M."/>
            <person name="Chapman S.B."/>
            <person name="Dewar J."/>
            <person name="Goldberg J."/>
            <person name="Griggs A."/>
            <person name="Gujja S."/>
            <person name="Hansen M."/>
            <person name="Howarth C."/>
            <person name="Imamovic A."/>
            <person name="Larimer J."/>
            <person name="McCowan C."/>
            <person name="Murphy C."/>
            <person name="Neiman D."/>
            <person name="Pearson M."/>
            <person name="Priest M."/>
            <person name="Roberts A."/>
            <person name="Saif S."/>
            <person name="Shea T."/>
            <person name="Sisk P."/>
            <person name="Sykes S."/>
            <person name="Wortman J."/>
            <person name="Nusbaum C."/>
            <person name="Birren B."/>
        </authorList>
    </citation>
    <scope>NUCLEOTIDE SEQUENCE [LARGE SCALE GENOMIC DNA]</scope>
    <source>
        <strain evidence="5 7">ATCC 43197</strain>
    </source>
</reference>
<accession>R2QRX6</accession>
<evidence type="ECO:0000256" key="2">
    <source>
        <dbReference type="ARBA" id="ARBA00022741"/>
    </source>
</evidence>
<dbReference type="Proteomes" id="UP000014148">
    <property type="component" value="Unassembled WGS sequence"/>
</dbReference>
<dbReference type="GO" id="GO:0005886">
    <property type="term" value="C:plasma membrane"/>
    <property type="evidence" value="ECO:0007669"/>
    <property type="project" value="TreeGrafter"/>
</dbReference>
<evidence type="ECO:0000313" key="6">
    <source>
        <dbReference type="EMBL" id="EOT67120.1"/>
    </source>
</evidence>
<gene>
    <name evidence="6" type="ORF">I585_02641</name>
    <name evidence="5" type="ORF">UAI_03459</name>
</gene>
<organism evidence="5 7">
    <name type="scientific">Enterococcus malodoratus ATCC 43197</name>
    <dbReference type="NCBI Taxonomy" id="1158601"/>
    <lineage>
        <taxon>Bacteria</taxon>
        <taxon>Bacillati</taxon>
        <taxon>Bacillota</taxon>
        <taxon>Bacilli</taxon>
        <taxon>Lactobacillales</taxon>
        <taxon>Enterococcaceae</taxon>
        <taxon>Enterococcus</taxon>
    </lineage>
</organism>
<dbReference type="InterPro" id="IPR015854">
    <property type="entry name" value="ABC_transpr_LolD-like"/>
</dbReference>
<dbReference type="AlphaFoldDB" id="R2QRX6"/>
<dbReference type="GO" id="GO:0016887">
    <property type="term" value="F:ATP hydrolysis activity"/>
    <property type="evidence" value="ECO:0007669"/>
    <property type="project" value="InterPro"/>
</dbReference>
<evidence type="ECO:0000313" key="5">
    <source>
        <dbReference type="EMBL" id="EOH74390.1"/>
    </source>
</evidence>
<dbReference type="Gene3D" id="3.40.50.300">
    <property type="entry name" value="P-loop containing nucleotide triphosphate hydrolases"/>
    <property type="match status" value="1"/>
</dbReference>
<reference evidence="6 8" key="2">
    <citation type="submission" date="2013-03" db="EMBL/GenBank/DDBJ databases">
        <title>The Genome Sequence of Enterococcus malodoratus ATCC_43197 (PacBio/Illumina hybrid assembly).</title>
        <authorList>
            <consortium name="The Broad Institute Genomics Platform"/>
            <consortium name="The Broad Institute Genome Sequencing Center for Infectious Disease"/>
            <person name="Earl A."/>
            <person name="Russ C."/>
            <person name="Gilmore M."/>
            <person name="Surin D."/>
            <person name="Walker B."/>
            <person name="Young S."/>
            <person name="Zeng Q."/>
            <person name="Gargeya S."/>
            <person name="Fitzgerald M."/>
            <person name="Haas B."/>
            <person name="Abouelleil A."/>
            <person name="Allen A.W."/>
            <person name="Alvarado L."/>
            <person name="Arachchi H.M."/>
            <person name="Berlin A.M."/>
            <person name="Chapman S.B."/>
            <person name="Gainer-Dewar J."/>
            <person name="Goldberg J."/>
            <person name="Griggs A."/>
            <person name="Gujja S."/>
            <person name="Hansen M."/>
            <person name="Howarth C."/>
            <person name="Imamovic A."/>
            <person name="Ireland A."/>
            <person name="Larimer J."/>
            <person name="McCowan C."/>
            <person name="Murphy C."/>
            <person name="Pearson M."/>
            <person name="Poon T.W."/>
            <person name="Priest M."/>
            <person name="Roberts A."/>
            <person name="Saif S."/>
            <person name="Shea T."/>
            <person name="Sisk P."/>
            <person name="Sykes S."/>
            <person name="Wortman J."/>
            <person name="Nusbaum C."/>
            <person name="Birren B."/>
        </authorList>
    </citation>
    <scope>NUCLEOTIDE SEQUENCE [LARGE SCALE GENOMIC DNA]</scope>
    <source>
        <strain evidence="6 8">ATCC 43197</strain>
    </source>
</reference>
<dbReference type="InterPro" id="IPR003593">
    <property type="entry name" value="AAA+_ATPase"/>
</dbReference>
<evidence type="ECO:0000256" key="3">
    <source>
        <dbReference type="ARBA" id="ARBA00022840"/>
    </source>
</evidence>
<feature type="domain" description="ABC transporter" evidence="4">
    <location>
        <begin position="6"/>
        <end position="225"/>
    </location>
</feature>
<comment type="similarity">
    <text evidence="1">Belongs to the ABC transporter superfamily.</text>
</comment>
<sequence>MNEWGLEQVDYCYKQSEVKTLDGVSGSFQTGRSYQIFGAPGSGKTTILALFAGLVVCSKGSLTFVGHELAEIDRNTYRGRETACLFQKSSLLKDSPLANLEMEMLLSGGKSTKEALKKGLLSVGLAENQLKTSVSKLTEKDRQLTALAKLLMKKSAKLILVDESEKVFSECGADYAMKRLREHCLQQKKCLIFTTQSIQSVKFADELWGLNEGKLLFIKEQDPVL</sequence>
<dbReference type="InterPro" id="IPR027417">
    <property type="entry name" value="P-loop_NTPase"/>
</dbReference>
<dbReference type="EMBL" id="ASWA01000003">
    <property type="protein sequence ID" value="EOT67120.1"/>
    <property type="molecule type" value="Genomic_DNA"/>
</dbReference>
<evidence type="ECO:0000256" key="1">
    <source>
        <dbReference type="ARBA" id="ARBA00005417"/>
    </source>
</evidence>
<dbReference type="STRING" id="71451.RV07_GL002917"/>
<keyword evidence="2" id="KW-0547">Nucleotide-binding</keyword>
<dbReference type="EMBL" id="AJAK01000022">
    <property type="protein sequence ID" value="EOH74390.1"/>
    <property type="molecule type" value="Genomic_DNA"/>
</dbReference>
<dbReference type="SUPFAM" id="SSF52540">
    <property type="entry name" value="P-loop containing nucleoside triphosphate hydrolases"/>
    <property type="match status" value="1"/>
</dbReference>
<keyword evidence="3" id="KW-0067">ATP-binding</keyword>